<dbReference type="SUPFAM" id="SSF51569">
    <property type="entry name" value="Aldolase"/>
    <property type="match status" value="1"/>
</dbReference>
<evidence type="ECO:0000313" key="6">
    <source>
        <dbReference type="EMBL" id="MCJ8210032.1"/>
    </source>
</evidence>
<evidence type="ECO:0000256" key="1">
    <source>
        <dbReference type="ARBA" id="ARBA00023239"/>
    </source>
</evidence>
<dbReference type="RefSeq" id="WP_245129866.1">
    <property type="nucleotide sequence ID" value="NZ_JALJEJ010000004.1"/>
</dbReference>
<dbReference type="PRINTS" id="PR00146">
    <property type="entry name" value="DHPICSNTHASE"/>
</dbReference>
<gene>
    <name evidence="6" type="ORF">MUY27_09950</name>
</gene>
<organism evidence="6 7">
    <name type="scientific">Mucilaginibacter straminoryzae</name>
    <dbReference type="NCBI Taxonomy" id="2932774"/>
    <lineage>
        <taxon>Bacteria</taxon>
        <taxon>Pseudomonadati</taxon>
        <taxon>Bacteroidota</taxon>
        <taxon>Sphingobacteriia</taxon>
        <taxon>Sphingobacteriales</taxon>
        <taxon>Sphingobacteriaceae</taxon>
        <taxon>Mucilaginibacter</taxon>
    </lineage>
</organism>
<dbReference type="InterPro" id="IPR013785">
    <property type="entry name" value="Aldolase_TIM"/>
</dbReference>
<dbReference type="PANTHER" id="PTHR42849:SF1">
    <property type="entry name" value="N-ACETYLNEURAMINATE LYASE"/>
    <property type="match status" value="1"/>
</dbReference>
<dbReference type="SMART" id="SM01130">
    <property type="entry name" value="DHDPS"/>
    <property type="match status" value="1"/>
</dbReference>
<feature type="binding site" evidence="5">
    <location>
        <position position="48"/>
    </location>
    <ligand>
        <name>pyruvate</name>
        <dbReference type="ChEBI" id="CHEBI:15361"/>
    </ligand>
</feature>
<feature type="active site" description="Proton donor/acceptor" evidence="4">
    <location>
        <position position="136"/>
    </location>
</feature>
<dbReference type="PROSITE" id="PS00666">
    <property type="entry name" value="DHDPS_2"/>
    <property type="match status" value="1"/>
</dbReference>
<keyword evidence="2" id="KW-0704">Schiff base</keyword>
<dbReference type="GO" id="GO:0005829">
    <property type="term" value="C:cytosol"/>
    <property type="evidence" value="ECO:0007669"/>
    <property type="project" value="TreeGrafter"/>
</dbReference>
<proteinExistence type="inferred from homology"/>
<dbReference type="InterPro" id="IPR020625">
    <property type="entry name" value="Schiff_base-form_aldolases_AS"/>
</dbReference>
<evidence type="ECO:0000256" key="2">
    <source>
        <dbReference type="ARBA" id="ARBA00023270"/>
    </source>
</evidence>
<protein>
    <submittedName>
        <fullName evidence="6">Dihydrodipicolinate synthase family protein</fullName>
    </submittedName>
</protein>
<dbReference type="CDD" id="cd00408">
    <property type="entry name" value="DHDPS-like"/>
    <property type="match status" value="1"/>
</dbReference>
<dbReference type="PANTHER" id="PTHR42849">
    <property type="entry name" value="N-ACETYLNEURAMINATE LYASE"/>
    <property type="match status" value="1"/>
</dbReference>
<evidence type="ECO:0000256" key="5">
    <source>
        <dbReference type="PIRSR" id="PIRSR001365-2"/>
    </source>
</evidence>
<dbReference type="AlphaFoldDB" id="A0A9X2BBN4"/>
<accession>A0A9X2BBN4</accession>
<name>A0A9X2BBN4_9SPHI</name>
<dbReference type="GO" id="GO:0008747">
    <property type="term" value="F:N-acetylneuraminate lyase activity"/>
    <property type="evidence" value="ECO:0007669"/>
    <property type="project" value="TreeGrafter"/>
</dbReference>
<dbReference type="Pfam" id="PF00701">
    <property type="entry name" value="DHDPS"/>
    <property type="match status" value="1"/>
</dbReference>
<dbReference type="PIRSF" id="PIRSF001365">
    <property type="entry name" value="DHDPS"/>
    <property type="match status" value="1"/>
</dbReference>
<sequence>MTNKKYNGIIIPAVTPLTQTYQLDVAAVDRMMAYFRENNASPFILGTTGEAPSLSFKLREEYIKAASGFKQDGEMLYAGIAGNCFEETLDIAVVAAEYNVDAVVATLPSYYQLTEPQMKRYFERLADACTVPLIVYNIPATVHQTLPVHLIEELSYHPNVVAVKDSERNDRRLFESLRLWSDRPDFSYFLGWAAKSAVALINGADGIVPSTGNINAEIYHEMWQAVEQGDHARANALQNVSDELGNLYQQGRTLGESLWALKTLMQEKGLCEPYVMPPLEPMSDDEKVSILDSLNEFIKVGTK</sequence>
<comment type="similarity">
    <text evidence="3">Belongs to the DapA family.</text>
</comment>
<dbReference type="InterPro" id="IPR002220">
    <property type="entry name" value="DapA-like"/>
</dbReference>
<feature type="active site" description="Schiff-base intermediate with substrate" evidence="4">
    <location>
        <position position="164"/>
    </location>
</feature>
<dbReference type="GO" id="GO:0019262">
    <property type="term" value="P:N-acetylneuraminate catabolic process"/>
    <property type="evidence" value="ECO:0007669"/>
    <property type="project" value="TreeGrafter"/>
</dbReference>
<keyword evidence="7" id="KW-1185">Reference proteome</keyword>
<keyword evidence="1 3" id="KW-0456">Lyase</keyword>
<evidence type="ECO:0000313" key="7">
    <source>
        <dbReference type="Proteomes" id="UP001139450"/>
    </source>
</evidence>
<comment type="caution">
    <text evidence="6">The sequence shown here is derived from an EMBL/GenBank/DDBJ whole genome shotgun (WGS) entry which is preliminary data.</text>
</comment>
<evidence type="ECO:0000256" key="3">
    <source>
        <dbReference type="PIRNR" id="PIRNR001365"/>
    </source>
</evidence>
<feature type="binding site" evidence="5">
    <location>
        <position position="208"/>
    </location>
    <ligand>
        <name>pyruvate</name>
        <dbReference type="ChEBI" id="CHEBI:15361"/>
    </ligand>
</feature>
<reference evidence="6" key="1">
    <citation type="submission" date="2022-04" db="EMBL/GenBank/DDBJ databases">
        <title>Mucilaginibacter sp. RS28 isolated from freshwater.</title>
        <authorList>
            <person name="Ko S.-R."/>
        </authorList>
    </citation>
    <scope>NUCLEOTIDE SEQUENCE</scope>
    <source>
        <strain evidence="6">RS28</strain>
    </source>
</reference>
<dbReference type="Proteomes" id="UP001139450">
    <property type="component" value="Unassembled WGS sequence"/>
</dbReference>
<evidence type="ECO:0000256" key="4">
    <source>
        <dbReference type="PIRSR" id="PIRSR001365-1"/>
    </source>
</evidence>
<dbReference type="Gene3D" id="3.20.20.70">
    <property type="entry name" value="Aldolase class I"/>
    <property type="match status" value="1"/>
</dbReference>
<dbReference type="EMBL" id="JALJEJ010000004">
    <property type="protein sequence ID" value="MCJ8210032.1"/>
    <property type="molecule type" value="Genomic_DNA"/>
</dbReference>